<evidence type="ECO:0000256" key="12">
    <source>
        <dbReference type="RuleBase" id="RU003357"/>
    </source>
</evidence>
<keyword evidence="4 11" id="KW-1134">Transmembrane beta strand</keyword>
<dbReference type="InterPro" id="IPR000531">
    <property type="entry name" value="Beta-barrel_TonB"/>
</dbReference>
<protein>
    <submittedName>
        <fullName evidence="13">Uncharacterized protein</fullName>
    </submittedName>
</protein>
<dbReference type="GO" id="GO:0044718">
    <property type="term" value="P:siderophore transmembrane transport"/>
    <property type="evidence" value="ECO:0007669"/>
    <property type="project" value="TreeGrafter"/>
</dbReference>
<dbReference type="Pfam" id="PF00593">
    <property type="entry name" value="TonB_dep_Rec_b-barrel"/>
    <property type="match status" value="1"/>
</dbReference>
<dbReference type="InterPro" id="IPR036942">
    <property type="entry name" value="Beta-barrel_TonB_sf"/>
</dbReference>
<dbReference type="InterPro" id="IPR039426">
    <property type="entry name" value="TonB-dep_rcpt-like"/>
</dbReference>
<reference evidence="13 14" key="1">
    <citation type="submission" date="2016-11" db="EMBL/GenBank/DDBJ databases">
        <authorList>
            <person name="Jaros S."/>
            <person name="Januszkiewicz K."/>
            <person name="Wedrychowicz H."/>
        </authorList>
    </citation>
    <scope>NUCLEOTIDE SEQUENCE [LARGE SCALE GENOMIC DNA]</scope>
    <source>
        <strain evidence="13">NVI 5450</strain>
    </source>
</reference>
<comment type="similarity">
    <text evidence="2">Belongs to the TonB-dependent receptor family. Hemoglobin/haptoglobin binding protein subfamily.</text>
</comment>
<organism evidence="13 14">
    <name type="scientific">Moritella viscosa</name>
    <dbReference type="NCBI Taxonomy" id="80854"/>
    <lineage>
        <taxon>Bacteria</taxon>
        <taxon>Pseudomonadati</taxon>
        <taxon>Pseudomonadota</taxon>
        <taxon>Gammaproteobacteria</taxon>
        <taxon>Alteromonadales</taxon>
        <taxon>Moritellaceae</taxon>
        <taxon>Moritella</taxon>
    </lineage>
</organism>
<dbReference type="GO" id="GO:0009279">
    <property type="term" value="C:cell outer membrane"/>
    <property type="evidence" value="ECO:0007669"/>
    <property type="project" value="UniProtKB-SubCell"/>
</dbReference>
<keyword evidence="10 11" id="KW-0998">Cell outer membrane</keyword>
<dbReference type="InterPro" id="IPR010949">
    <property type="entry name" value="TonB_Hb/transfer/lactofer_rcpt"/>
</dbReference>
<dbReference type="EMBL" id="FPLD01000017">
    <property type="protein sequence ID" value="SGY85974.1"/>
    <property type="molecule type" value="Genomic_DNA"/>
</dbReference>
<dbReference type="HOGENOM" id="CLU_008287_19_0_6"/>
<dbReference type="PANTHER" id="PTHR30069">
    <property type="entry name" value="TONB-DEPENDENT OUTER MEMBRANE RECEPTOR"/>
    <property type="match status" value="1"/>
</dbReference>
<accession>A0A090IA92</accession>
<dbReference type="RefSeq" id="WP_045109277.1">
    <property type="nucleotide sequence ID" value="NZ_CAWRBC010000083.1"/>
</dbReference>
<evidence type="ECO:0000256" key="3">
    <source>
        <dbReference type="ARBA" id="ARBA00022448"/>
    </source>
</evidence>
<evidence type="ECO:0000256" key="11">
    <source>
        <dbReference type="PROSITE-ProRule" id="PRU01360"/>
    </source>
</evidence>
<evidence type="ECO:0000256" key="6">
    <source>
        <dbReference type="ARBA" id="ARBA00022729"/>
    </source>
</evidence>
<evidence type="ECO:0000256" key="2">
    <source>
        <dbReference type="ARBA" id="ARBA00008143"/>
    </source>
</evidence>
<keyword evidence="6" id="KW-0732">Signal</keyword>
<dbReference type="PANTHER" id="PTHR30069:SF29">
    <property type="entry name" value="HEMOGLOBIN AND HEMOGLOBIN-HAPTOGLOBIN-BINDING PROTEIN 1-RELATED"/>
    <property type="match status" value="1"/>
</dbReference>
<keyword evidence="8 11" id="KW-0472">Membrane</keyword>
<comment type="subcellular location">
    <subcellularLocation>
        <location evidence="1 11">Cell outer membrane</location>
        <topology evidence="1 11">Multi-pass membrane protein</topology>
    </subcellularLocation>
</comment>
<evidence type="ECO:0000256" key="8">
    <source>
        <dbReference type="ARBA" id="ARBA00023136"/>
    </source>
</evidence>
<dbReference type="Proteomes" id="UP000183794">
    <property type="component" value="Unassembled WGS sequence"/>
</dbReference>
<sequence>MNKVNKLILLPLTVLTCNVYSSDITTFEEVLVKAKREPILNEANIKIDHQKIDNEMSGDINDLVKGELGVSVVQKGRAGTSGFNIRGVSEDRVAVLVDGIQQGETFENEIYKGYGYFNGSINEIELDSVKSVAIKKGSDSLFTGSGSLGGSVSFKTKDAKDIILPGNDYGFYNKTMYGSKNNELKNTTGLAFKKKYGDLLVLYTDVNGHELETKDEGTDIYGKSRSRADPIDKKSFNLLVKSTLTPNKNNNVILTYEQFSTQKDIDEKSWALFGSSHRIIDSSGDRNRYSLEWEYLSNSIYLDRLSTKIYDQKIDQTDNSYVYYFKNEKLSQHYERRIKQDSFGIEQKATSKNYKILSIPMINNFMVGYKRKKLQNDNVDINIIGRESFVTENSIIEPVETNYFYISGTHEMIISESELISFGSRYDVFKNNVTLNGKSISNHLYGESLDAPEDTKFSGITFSAIYDNQLTDNINVKYKINSGFRAPNANELYFSFGDKIAANRIEPNENIKQESGITNEIHFEYVEDDWKFSLNPYYTKYHDFIDLKSETIKVPNPWSTYPGQPKFNDQNYMQYQNVDEAYIYGLDMRFDMNLSTFLDIYDDLKYQTGISYSKGKGSDGDYLMGINPLEIMNNIIYTTNDYRIGFYSNFIDKKDPKETVRNGKQSKYTSDSVLLMDLVINYTMTKNIKINAGVFNLLDKEYKTWDSVRSIPEFGSTNMVDRDGVGLNRFTAPGINYKVGLEINF</sequence>
<dbReference type="InterPro" id="IPR037066">
    <property type="entry name" value="Plug_dom_sf"/>
</dbReference>
<evidence type="ECO:0000256" key="9">
    <source>
        <dbReference type="ARBA" id="ARBA00023170"/>
    </source>
</evidence>
<dbReference type="GO" id="GO:0015344">
    <property type="term" value="F:siderophore uptake transmembrane transporter activity"/>
    <property type="evidence" value="ECO:0007669"/>
    <property type="project" value="TreeGrafter"/>
</dbReference>
<keyword evidence="7 12" id="KW-0798">TonB box</keyword>
<evidence type="ECO:0000313" key="13">
    <source>
        <dbReference type="EMBL" id="SGY85974.1"/>
    </source>
</evidence>
<dbReference type="OrthoDB" id="9760494at2"/>
<keyword evidence="9" id="KW-0675">Receptor</keyword>
<evidence type="ECO:0000256" key="4">
    <source>
        <dbReference type="ARBA" id="ARBA00022452"/>
    </source>
</evidence>
<dbReference type="Gene3D" id="2.170.130.10">
    <property type="entry name" value="TonB-dependent receptor, plug domain"/>
    <property type="match status" value="1"/>
</dbReference>
<evidence type="ECO:0000256" key="7">
    <source>
        <dbReference type="ARBA" id="ARBA00023077"/>
    </source>
</evidence>
<dbReference type="PATRIC" id="fig|80854.5.peg.901"/>
<evidence type="ECO:0000256" key="1">
    <source>
        <dbReference type="ARBA" id="ARBA00004571"/>
    </source>
</evidence>
<proteinExistence type="inferred from homology"/>
<dbReference type="STRING" id="80854.MVIS_0860"/>
<keyword evidence="5 11" id="KW-0812">Transmembrane</keyword>
<dbReference type="PROSITE" id="PS52016">
    <property type="entry name" value="TONB_DEPENDENT_REC_3"/>
    <property type="match status" value="1"/>
</dbReference>
<evidence type="ECO:0000313" key="14">
    <source>
        <dbReference type="Proteomes" id="UP000183794"/>
    </source>
</evidence>
<keyword evidence="3 11" id="KW-0813">Transport</keyword>
<dbReference type="NCBIfam" id="TIGR01786">
    <property type="entry name" value="TonB-hemlactrns"/>
    <property type="match status" value="1"/>
</dbReference>
<name>A0A090IA92_9GAMM</name>
<evidence type="ECO:0000256" key="10">
    <source>
        <dbReference type="ARBA" id="ARBA00023237"/>
    </source>
</evidence>
<gene>
    <name evidence="13" type="ORF">NVI5450_0572</name>
</gene>
<dbReference type="InterPro" id="IPR012910">
    <property type="entry name" value="Plug_dom"/>
</dbReference>
<dbReference type="Pfam" id="PF07715">
    <property type="entry name" value="Plug"/>
    <property type="match status" value="1"/>
</dbReference>
<dbReference type="SUPFAM" id="SSF56935">
    <property type="entry name" value="Porins"/>
    <property type="match status" value="1"/>
</dbReference>
<dbReference type="Gene3D" id="2.40.170.20">
    <property type="entry name" value="TonB-dependent receptor, beta-barrel domain"/>
    <property type="match status" value="1"/>
</dbReference>
<evidence type="ECO:0000256" key="5">
    <source>
        <dbReference type="ARBA" id="ARBA00022692"/>
    </source>
</evidence>
<dbReference type="AlphaFoldDB" id="A0A090IA92"/>
<dbReference type="KEGG" id="mvs:MVIS_0860"/>